<keyword evidence="3" id="KW-1185">Reference proteome</keyword>
<evidence type="ECO:0000313" key="3">
    <source>
        <dbReference type="Proteomes" id="UP000242638"/>
    </source>
</evidence>
<keyword evidence="1" id="KW-0732">Signal</keyword>
<name>A0A3P9NJB5_POERE</name>
<reference evidence="3" key="1">
    <citation type="submission" date="2013-11" db="EMBL/GenBank/DDBJ databases">
        <title>The genomic landscape of the Guanapo guppy.</title>
        <authorList>
            <person name="Kuenstner A."/>
            <person name="Dreyer C."/>
        </authorList>
    </citation>
    <scope>NUCLEOTIDE SEQUENCE</scope>
    <source>
        <strain evidence="3">Guanapo</strain>
    </source>
</reference>
<organism evidence="2 3">
    <name type="scientific">Poecilia reticulata</name>
    <name type="common">Guppy</name>
    <name type="synonym">Acanthophacelus reticulatus</name>
    <dbReference type="NCBI Taxonomy" id="8081"/>
    <lineage>
        <taxon>Eukaryota</taxon>
        <taxon>Metazoa</taxon>
        <taxon>Chordata</taxon>
        <taxon>Craniata</taxon>
        <taxon>Vertebrata</taxon>
        <taxon>Euteleostomi</taxon>
        <taxon>Actinopterygii</taxon>
        <taxon>Neopterygii</taxon>
        <taxon>Teleostei</taxon>
        <taxon>Neoteleostei</taxon>
        <taxon>Acanthomorphata</taxon>
        <taxon>Ovalentaria</taxon>
        <taxon>Atherinomorphae</taxon>
        <taxon>Cyprinodontiformes</taxon>
        <taxon>Poeciliidae</taxon>
        <taxon>Poeciliinae</taxon>
        <taxon>Poecilia</taxon>
    </lineage>
</organism>
<feature type="chain" id="PRO_5017926320" evidence="1">
    <location>
        <begin position="21"/>
        <end position="101"/>
    </location>
</feature>
<dbReference type="GeneTree" id="ENSGT00940000178335"/>
<feature type="signal peptide" evidence="1">
    <location>
        <begin position="1"/>
        <end position="20"/>
    </location>
</feature>
<protein>
    <submittedName>
        <fullName evidence="2">Uncharacterized protein</fullName>
    </submittedName>
</protein>
<reference evidence="2" key="3">
    <citation type="submission" date="2025-09" db="UniProtKB">
        <authorList>
            <consortium name="Ensembl"/>
        </authorList>
    </citation>
    <scope>IDENTIFICATION</scope>
    <source>
        <strain evidence="2">Guanapo</strain>
    </source>
</reference>
<evidence type="ECO:0000256" key="1">
    <source>
        <dbReference type="SAM" id="SignalP"/>
    </source>
</evidence>
<accession>A0A3P9NJB5</accession>
<dbReference type="AlphaFoldDB" id="A0A3P9NJB5"/>
<proteinExistence type="predicted"/>
<dbReference type="Proteomes" id="UP000242638">
    <property type="component" value="Unassembled WGS sequence"/>
</dbReference>
<reference evidence="2" key="2">
    <citation type="submission" date="2025-08" db="UniProtKB">
        <authorList>
            <consortium name="Ensembl"/>
        </authorList>
    </citation>
    <scope>IDENTIFICATION</scope>
    <source>
        <strain evidence="2">Guanapo</strain>
    </source>
</reference>
<evidence type="ECO:0000313" key="2">
    <source>
        <dbReference type="Ensembl" id="ENSPREP00000009675.1"/>
    </source>
</evidence>
<dbReference type="Ensembl" id="ENSPRET00000009791.1">
    <property type="protein sequence ID" value="ENSPREP00000009675.1"/>
    <property type="gene ID" value="ENSPREG00000006580.1"/>
</dbReference>
<dbReference type="OMA" id="FRIAIWM"/>
<sequence length="101" mass="11405">MEHSFKVAIWMFLLLGFLQARPRPLGVLIKDFGLTLLRDDVSCVNCPGNSLMVLKDGLEQAKKNCTDTEDRVGDALAAWIHIKELYQMVSLYTSCCFLIQP</sequence>